<keyword evidence="1" id="KW-0547">Nucleotide-binding</keyword>
<organism evidence="3 4">
    <name type="scientific">Saccharomonospora viridis</name>
    <dbReference type="NCBI Taxonomy" id="1852"/>
    <lineage>
        <taxon>Bacteria</taxon>
        <taxon>Bacillati</taxon>
        <taxon>Actinomycetota</taxon>
        <taxon>Actinomycetes</taxon>
        <taxon>Pseudonocardiales</taxon>
        <taxon>Pseudonocardiaceae</taxon>
        <taxon>Saccharomonospora</taxon>
    </lineage>
</organism>
<evidence type="ECO:0000259" key="2">
    <source>
        <dbReference type="PROSITE" id="PS50975"/>
    </source>
</evidence>
<evidence type="ECO:0000256" key="1">
    <source>
        <dbReference type="PROSITE-ProRule" id="PRU00409"/>
    </source>
</evidence>
<dbReference type="PROSITE" id="PS50975">
    <property type="entry name" value="ATP_GRASP"/>
    <property type="match status" value="1"/>
</dbReference>
<name>A0A837D544_9PSEU</name>
<dbReference type="OrthoDB" id="3373978at2"/>
<sequence>MTAQVIFAGCRELPRGSGDERAVGPALAAVGVELHWAAWDDPNVDFSAADLVVLRATWDYARRRDDFLAWCDSVPTLRNSAAVARWNTHKRYLLDLADAGVPIVPTELVRVGDSPRWPAGEFVVKPAVGAGSVGARRFGPRQHGPAAEHLAALHAEGREALIQPYQRDVDARGEIALVFFGGVYSHAFTKAAMLVAPDLDGSGLFVAEKLAAAEPGPDFRGLAEDTLDAAVALLGLTRADLLYARVDVVTGEDGAPAVLELELTEPSLGFAQADPAAPLRFASAIRGQLS</sequence>
<reference evidence="3 4" key="1">
    <citation type="submission" date="2014-10" db="EMBL/GenBank/DDBJ databases">
        <title>Genome sequence of Micropolyspora internatus JCM3315.</title>
        <authorList>
            <person name="Shin S.-K."/>
            <person name="Yi H."/>
        </authorList>
    </citation>
    <scope>NUCLEOTIDE SEQUENCE [LARGE SCALE GENOMIC DNA]</scope>
    <source>
        <strain evidence="3 4">JCM 3315</strain>
    </source>
</reference>
<gene>
    <name evidence="3" type="ORF">MINT15_29890</name>
</gene>
<dbReference type="RefSeq" id="WP_037311755.1">
    <property type="nucleotide sequence ID" value="NZ_FOWS01000001.1"/>
</dbReference>
<dbReference type="InterPro" id="IPR053191">
    <property type="entry name" value="DcsG_Biosynth_Enzyme"/>
</dbReference>
<dbReference type="PANTHER" id="PTHR39217:SF1">
    <property type="entry name" value="GLUTATHIONE SYNTHETASE"/>
    <property type="match status" value="1"/>
</dbReference>
<dbReference type="GO" id="GO:0046872">
    <property type="term" value="F:metal ion binding"/>
    <property type="evidence" value="ECO:0007669"/>
    <property type="project" value="InterPro"/>
</dbReference>
<evidence type="ECO:0000313" key="3">
    <source>
        <dbReference type="EMBL" id="KHF42787.1"/>
    </source>
</evidence>
<proteinExistence type="predicted"/>
<dbReference type="EMBL" id="JRZE01000006">
    <property type="protein sequence ID" value="KHF42787.1"/>
    <property type="molecule type" value="Genomic_DNA"/>
</dbReference>
<dbReference type="AlphaFoldDB" id="A0A837D544"/>
<comment type="caution">
    <text evidence="3">The sequence shown here is derived from an EMBL/GenBank/DDBJ whole genome shotgun (WGS) entry which is preliminary data.</text>
</comment>
<dbReference type="SUPFAM" id="SSF56059">
    <property type="entry name" value="Glutathione synthetase ATP-binding domain-like"/>
    <property type="match status" value="1"/>
</dbReference>
<dbReference type="GO" id="GO:0005524">
    <property type="term" value="F:ATP binding"/>
    <property type="evidence" value="ECO:0007669"/>
    <property type="project" value="UniProtKB-UniRule"/>
</dbReference>
<dbReference type="InterPro" id="IPR011761">
    <property type="entry name" value="ATP-grasp"/>
</dbReference>
<dbReference type="Proteomes" id="UP000030848">
    <property type="component" value="Unassembled WGS sequence"/>
</dbReference>
<accession>A0A837D544</accession>
<protein>
    <recommendedName>
        <fullName evidence="2">ATP-grasp domain-containing protein</fullName>
    </recommendedName>
</protein>
<keyword evidence="1" id="KW-0067">ATP-binding</keyword>
<feature type="domain" description="ATP-grasp" evidence="2">
    <location>
        <begin position="93"/>
        <end position="290"/>
    </location>
</feature>
<evidence type="ECO:0000313" key="4">
    <source>
        <dbReference type="Proteomes" id="UP000030848"/>
    </source>
</evidence>
<dbReference type="PANTHER" id="PTHR39217">
    <property type="match status" value="1"/>
</dbReference>